<proteinExistence type="predicted"/>
<accession>A0A2C9L8E6</accession>
<gene>
    <name evidence="3" type="primary">106066455</name>
</gene>
<reference evidence="3" key="1">
    <citation type="submission" date="2020-05" db="UniProtKB">
        <authorList>
            <consortium name="EnsemblMetazoa"/>
        </authorList>
    </citation>
    <scope>IDENTIFICATION</scope>
    <source>
        <strain evidence="3">BB02</strain>
    </source>
</reference>
<evidence type="ECO:0008006" key="5">
    <source>
        <dbReference type="Google" id="ProtNLM"/>
    </source>
</evidence>
<dbReference type="VEuPathDB" id="VectorBase:BGLB028270"/>
<dbReference type="Proteomes" id="UP000076420">
    <property type="component" value="Unassembled WGS sequence"/>
</dbReference>
<organism evidence="3 4">
    <name type="scientific">Biomphalaria glabrata</name>
    <name type="common">Bloodfluke planorb</name>
    <name type="synonym">Freshwater snail</name>
    <dbReference type="NCBI Taxonomy" id="6526"/>
    <lineage>
        <taxon>Eukaryota</taxon>
        <taxon>Metazoa</taxon>
        <taxon>Spiralia</taxon>
        <taxon>Lophotrochozoa</taxon>
        <taxon>Mollusca</taxon>
        <taxon>Gastropoda</taxon>
        <taxon>Heterobranchia</taxon>
        <taxon>Euthyneura</taxon>
        <taxon>Panpulmonata</taxon>
        <taxon>Hygrophila</taxon>
        <taxon>Lymnaeoidea</taxon>
        <taxon>Planorbidae</taxon>
        <taxon>Biomphalaria</taxon>
    </lineage>
</organism>
<keyword evidence="2" id="KW-0067">ATP-binding</keyword>
<keyword evidence="1" id="KW-0547">Nucleotide-binding</keyword>
<dbReference type="STRING" id="6526.A0A2C9L8E6"/>
<evidence type="ECO:0000313" key="3">
    <source>
        <dbReference type="EnsemblMetazoa" id="BGLB028270-PA"/>
    </source>
</evidence>
<evidence type="ECO:0000313" key="4">
    <source>
        <dbReference type="Proteomes" id="UP000076420"/>
    </source>
</evidence>
<dbReference type="SUPFAM" id="SSF52540">
    <property type="entry name" value="P-loop containing nucleoside triphosphate hydrolases"/>
    <property type="match status" value="1"/>
</dbReference>
<dbReference type="EnsemblMetazoa" id="BGLB028270-RA">
    <property type="protein sequence ID" value="BGLB028270-PA"/>
    <property type="gene ID" value="BGLB028270"/>
</dbReference>
<dbReference type="GO" id="GO:0005524">
    <property type="term" value="F:ATP binding"/>
    <property type="evidence" value="ECO:0007669"/>
    <property type="project" value="UniProtKB-KW"/>
</dbReference>
<dbReference type="Gene3D" id="3.40.50.300">
    <property type="entry name" value="P-loop containing nucleotide triphosphate hydrolases"/>
    <property type="match status" value="1"/>
</dbReference>
<protein>
    <recommendedName>
        <fullName evidence="5">ABC transporter domain-containing protein</fullName>
    </recommendedName>
</protein>
<evidence type="ECO:0000256" key="1">
    <source>
        <dbReference type="ARBA" id="ARBA00022741"/>
    </source>
</evidence>
<evidence type="ECO:0000256" key="2">
    <source>
        <dbReference type="ARBA" id="ARBA00022840"/>
    </source>
</evidence>
<dbReference type="PANTHER" id="PTHR43204:SF1">
    <property type="entry name" value="ABC TRANSPORTER I FAMILY MEMBER 6, CHLOROPLASTIC"/>
    <property type="match status" value="1"/>
</dbReference>
<dbReference type="InterPro" id="IPR027417">
    <property type="entry name" value="P-loop_NTPase"/>
</dbReference>
<sequence length="126" mass="14340">MLDIALKAKSKAKALRINDELIHRDLNVGFSGGEKKKIEILQMEMLKPKFIMLDEIDSGLDVDAIKAIASQINESKRKDNTMVIISHYKELYEQIQPDKVLIIKDGKLFAEGDYSLLMQTLEKGFD</sequence>
<dbReference type="PANTHER" id="PTHR43204">
    <property type="entry name" value="ABC TRANSPORTER I FAMILY MEMBER 6, CHLOROPLASTIC"/>
    <property type="match status" value="1"/>
</dbReference>
<name>A0A2C9L8E6_BIOGL</name>
<dbReference type="InterPro" id="IPR010230">
    <property type="entry name" value="FeS-cluster_ATPase_SufC"/>
</dbReference>
<dbReference type="AlphaFoldDB" id="A0A2C9L8E6"/>